<dbReference type="EMBL" id="AAOF01000002">
    <property type="protein sequence ID" value="EAR22736.1"/>
    <property type="molecule type" value="Genomic_DNA"/>
</dbReference>
<gene>
    <name evidence="1" type="ORF">NB231_09798</name>
</gene>
<sequence length="229" mass="25737">MRVAIMQPYIFPYLGYYQLVHCSDLFVLYDDVTFIKRGYINRNSLLSNGQACRFTIPVPGASQNKIIKDLQFSKDVSKILRMLQYSYSGAPFFDAVYPMVERVLLYPDRAIPSVCRAGLEEVFEYLGVGKHIMLSSEIKYDRAASAEDKLIEICQALGATTYVNSIGGRELYSRASFAAKGCELLFLQMEDVVYDQGRTGFVPNLSIIDILMCCPPGKITELLDANTLV</sequence>
<dbReference type="STRING" id="314278.NB231_09798"/>
<organism evidence="1 2">
    <name type="scientific">Nitrococcus mobilis Nb-231</name>
    <dbReference type="NCBI Taxonomy" id="314278"/>
    <lineage>
        <taxon>Bacteria</taxon>
        <taxon>Pseudomonadati</taxon>
        <taxon>Pseudomonadota</taxon>
        <taxon>Gammaproteobacteria</taxon>
        <taxon>Chromatiales</taxon>
        <taxon>Ectothiorhodospiraceae</taxon>
        <taxon>Nitrococcus</taxon>
    </lineage>
</organism>
<dbReference type="HOGENOM" id="CLU_079350_0_0_6"/>
<evidence type="ECO:0008006" key="3">
    <source>
        <dbReference type="Google" id="ProtNLM"/>
    </source>
</evidence>
<evidence type="ECO:0000313" key="1">
    <source>
        <dbReference type="EMBL" id="EAR22736.1"/>
    </source>
</evidence>
<comment type="caution">
    <text evidence="1">The sequence shown here is derived from an EMBL/GenBank/DDBJ whole genome shotgun (WGS) entry which is preliminary data.</text>
</comment>
<name>A4BND7_9GAMM</name>
<evidence type="ECO:0000313" key="2">
    <source>
        <dbReference type="Proteomes" id="UP000003374"/>
    </source>
</evidence>
<dbReference type="RefSeq" id="WP_005002010.1">
    <property type="nucleotide sequence ID" value="NZ_CH672427.1"/>
</dbReference>
<dbReference type="Pfam" id="PF08889">
    <property type="entry name" value="WbqC"/>
    <property type="match status" value="1"/>
</dbReference>
<reference evidence="1 2" key="1">
    <citation type="submission" date="2006-02" db="EMBL/GenBank/DDBJ databases">
        <authorList>
            <person name="Waterbury J."/>
            <person name="Ferriera S."/>
            <person name="Johnson J."/>
            <person name="Kravitz S."/>
            <person name="Halpern A."/>
            <person name="Remington K."/>
            <person name="Beeson K."/>
            <person name="Tran B."/>
            <person name="Rogers Y.-H."/>
            <person name="Friedman R."/>
            <person name="Venter J.C."/>
        </authorList>
    </citation>
    <scope>NUCLEOTIDE SEQUENCE [LARGE SCALE GENOMIC DNA]</scope>
    <source>
        <strain evidence="1 2">Nb-231</strain>
    </source>
</reference>
<protein>
    <recommendedName>
        <fullName evidence="3">WbqC-like protein</fullName>
    </recommendedName>
</protein>
<dbReference type="InterPro" id="IPR014985">
    <property type="entry name" value="WbqC"/>
</dbReference>
<dbReference type="Proteomes" id="UP000003374">
    <property type="component" value="Unassembled WGS sequence"/>
</dbReference>
<keyword evidence="2" id="KW-1185">Reference proteome</keyword>
<accession>A4BND7</accession>
<dbReference type="AlphaFoldDB" id="A4BND7"/>
<dbReference type="eggNOG" id="COG4122">
    <property type="taxonomic scope" value="Bacteria"/>
</dbReference>
<proteinExistence type="predicted"/>
<dbReference type="OrthoDB" id="3611744at2"/>